<dbReference type="SMART" id="SM00409">
    <property type="entry name" value="IG"/>
    <property type="match status" value="3"/>
</dbReference>
<dbReference type="AlphaFoldDB" id="A0A087Y495"/>
<dbReference type="GeneTree" id="ENSGT01150000286924"/>
<dbReference type="InterPro" id="IPR013783">
    <property type="entry name" value="Ig-like_fold"/>
</dbReference>
<dbReference type="PANTHER" id="PTHR46484:SF8">
    <property type="entry name" value="B-CELL RECEPTOR CD22-LIKE-RELATED"/>
    <property type="match status" value="1"/>
</dbReference>
<dbReference type="Gene3D" id="2.60.40.10">
    <property type="entry name" value="Immunoglobulins"/>
    <property type="match status" value="3"/>
</dbReference>
<feature type="domain" description="Ig-like" evidence="2">
    <location>
        <begin position="246"/>
        <end position="322"/>
    </location>
</feature>
<dbReference type="Proteomes" id="UP000028760">
    <property type="component" value="Unassembled WGS sequence"/>
</dbReference>
<evidence type="ECO:0000313" key="4">
    <source>
        <dbReference type="Proteomes" id="UP000028760"/>
    </source>
</evidence>
<dbReference type="PANTHER" id="PTHR46484">
    <property type="entry name" value="SI:CH211-171H4.5-RELATED"/>
    <property type="match status" value="1"/>
</dbReference>
<evidence type="ECO:0000259" key="2">
    <source>
        <dbReference type="PROSITE" id="PS50835"/>
    </source>
</evidence>
<dbReference type="SUPFAM" id="SSF48726">
    <property type="entry name" value="Immunoglobulin"/>
    <property type="match status" value="3"/>
</dbReference>
<dbReference type="EMBL" id="AYCK01008479">
    <property type="status" value="NOT_ANNOTATED_CDS"/>
    <property type="molecule type" value="Genomic_DNA"/>
</dbReference>
<reference evidence="3" key="3">
    <citation type="submission" date="2025-09" db="UniProtKB">
        <authorList>
            <consortium name="Ensembl"/>
        </authorList>
    </citation>
    <scope>IDENTIFICATION</scope>
</reference>
<dbReference type="InterPro" id="IPR007110">
    <property type="entry name" value="Ig-like_dom"/>
</dbReference>
<keyword evidence="1" id="KW-0732">Signal</keyword>
<evidence type="ECO:0000313" key="3">
    <source>
        <dbReference type="Ensembl" id="ENSPFOP00000012848.2"/>
    </source>
</evidence>
<dbReference type="EMBL" id="AYCK01008478">
    <property type="status" value="NOT_ANNOTATED_CDS"/>
    <property type="molecule type" value="Genomic_DNA"/>
</dbReference>
<protein>
    <recommendedName>
        <fullName evidence="2">Ig-like domain-containing protein</fullName>
    </recommendedName>
</protein>
<dbReference type="InterPro" id="IPR003599">
    <property type="entry name" value="Ig_sub"/>
</dbReference>
<dbReference type="InterPro" id="IPR036179">
    <property type="entry name" value="Ig-like_dom_sf"/>
</dbReference>
<proteinExistence type="predicted"/>
<accession>A0A087Y495</accession>
<sequence length="350" mass="38785">MLHIVSIFTLLFSGVQTGCKNKDPLFFITAPKEMEALSGSCLLIPCSFREKPGEKFDNKRETFGVWIKSDSAFGNNPNNVVYNSSRSQNSYAVNISGNLREKNCTSVFYNVNSSQTNRYFFRIENRPFLGTASCDPVNITVRDSAWSPTIEISGDVKEKNSVTVTCSALTPCPYSPPGLTLNLQPNPHRQMEKNKDGTFTTTIQQNITLSEIHDGYNIICFARYPIDGGKNTTRRTKVTLSVSYAPKNTSASISLTAGRWVELNCSSRAKPPVSGFTWFENTTSGAMKVGEGENYGLNATEEGAYYCVATNDVGSQTSPEIRLMDPSYQFRVVGEVLISLHLLHTFLDLF</sequence>
<feature type="signal peptide" evidence="1">
    <location>
        <begin position="1"/>
        <end position="17"/>
    </location>
</feature>
<dbReference type="OMA" id="TENIFGC"/>
<name>A0A087Y495_POEFO</name>
<organism evidence="3 4">
    <name type="scientific">Poecilia formosa</name>
    <name type="common">Amazon molly</name>
    <name type="synonym">Limia formosa</name>
    <dbReference type="NCBI Taxonomy" id="48698"/>
    <lineage>
        <taxon>Eukaryota</taxon>
        <taxon>Metazoa</taxon>
        <taxon>Chordata</taxon>
        <taxon>Craniata</taxon>
        <taxon>Vertebrata</taxon>
        <taxon>Euteleostomi</taxon>
        <taxon>Actinopterygii</taxon>
        <taxon>Neopterygii</taxon>
        <taxon>Teleostei</taxon>
        <taxon>Neoteleostei</taxon>
        <taxon>Acanthomorphata</taxon>
        <taxon>Ovalentaria</taxon>
        <taxon>Atherinomorphae</taxon>
        <taxon>Cyprinodontiformes</taxon>
        <taxon>Poeciliidae</taxon>
        <taxon>Poeciliinae</taxon>
        <taxon>Poecilia</taxon>
    </lineage>
</organism>
<reference evidence="4" key="1">
    <citation type="submission" date="2013-10" db="EMBL/GenBank/DDBJ databases">
        <authorList>
            <person name="Schartl M."/>
            <person name="Warren W."/>
        </authorList>
    </citation>
    <scope>NUCLEOTIDE SEQUENCE [LARGE SCALE GENOMIC DNA]</scope>
    <source>
        <strain evidence="4">female</strain>
    </source>
</reference>
<dbReference type="eggNOG" id="KOG4475">
    <property type="taxonomic scope" value="Eukaryota"/>
</dbReference>
<dbReference type="PROSITE" id="PS50835">
    <property type="entry name" value="IG_LIKE"/>
    <property type="match status" value="1"/>
</dbReference>
<evidence type="ECO:0000256" key="1">
    <source>
        <dbReference type="SAM" id="SignalP"/>
    </source>
</evidence>
<dbReference type="STRING" id="48698.ENSPFOP00000012848"/>
<feature type="chain" id="PRO_5045270600" description="Ig-like domain-containing protein" evidence="1">
    <location>
        <begin position="18"/>
        <end position="350"/>
    </location>
</feature>
<keyword evidence="4" id="KW-1185">Reference proteome</keyword>
<dbReference type="Ensembl" id="ENSPFOT00000012865.2">
    <property type="protein sequence ID" value="ENSPFOP00000012848.2"/>
    <property type="gene ID" value="ENSPFOG00000012854.2"/>
</dbReference>
<reference evidence="3" key="2">
    <citation type="submission" date="2025-08" db="UniProtKB">
        <authorList>
            <consortium name="Ensembl"/>
        </authorList>
    </citation>
    <scope>IDENTIFICATION</scope>
</reference>